<sequence length="490" mass="57878">MNNNFYQQHYFEFISSKCGSGKGLHMQKMINEGIATGHQRYHIIVQSTKVLLEQFYKYLDHHRPEMIVSEDDLSINLLQRINTTLSSGEHNIIMITDKMFYRIEPNRLKGWKVWIDDCTKSFDLIIRGISDTDREDIINIYNKMFITEKEYLELSSVDNDPVNYKYKSVQINDDVKLSADVDLLKEQYKTLKFYHKIAVLNDSLLGKANQLVIAGWYDLNRYIDAGIDITYLANDFEHSLLYKRWSHLFKKVKLPLDYQSINANDLRIDVKYFFDTTKHDKGLSKEQLKKNCANIKKVKQWIVDNVPVDSYYWTTNDKSTFRLPGARVPVVTRGLNQYQDYNTCIFMVACNAHPQAEEYLNDLFDLTREDALKEYETEQFYQFVYRSCVRNYDSDERVTVYVYDDEIANSIPSGSVNKIDIGLRSLKKKNVLSVCDELKDLFKNWKNKWNHKADTMYRFEKWVKKTIKKYPQFAGENFDELQDTLSVEPK</sequence>
<comment type="caution">
    <text evidence="1">The sequence shown here is derived from an EMBL/GenBank/DDBJ whole genome shotgun (WGS) entry which is preliminary data.</text>
</comment>
<evidence type="ECO:0008006" key="2">
    <source>
        <dbReference type="Google" id="ProtNLM"/>
    </source>
</evidence>
<dbReference type="EMBL" id="MSAG01000002">
    <property type="protein sequence ID" value="PUX26509.1"/>
    <property type="molecule type" value="Genomic_DNA"/>
</dbReference>
<gene>
    <name evidence="1" type="ORF">BS411_02020</name>
</gene>
<dbReference type="AlphaFoldDB" id="A0A2T7BA61"/>
<reference evidence="1" key="1">
    <citation type="submission" date="2016-12" db="EMBL/GenBank/DDBJ databases">
        <title>Analysis of the Molecular Diversity Among Cronobacter Species Isolated from Filth Flies Using a Pan Genomic DNA Microarray.</title>
        <authorList>
            <person name="Pava-Ripoll M."/>
            <person name="Tall B."/>
            <person name="Farber J."/>
            <person name="Fanning S."/>
            <person name="Lehner A."/>
            <person name="Stephan R."/>
            <person name="Pagotto F."/>
            <person name="Iverson C."/>
            <person name="Ziobro G."/>
            <person name="Miller A."/>
            <person name="Pearson R."/>
            <person name="Yan Q."/>
            <person name="Kim M."/>
            <person name="Jeong S."/>
            <person name="Park J."/>
            <person name="Jun S."/>
            <person name="Choi H."/>
            <person name="Chung T."/>
            <person name="Yoo Y."/>
            <person name="Park E."/>
            <person name="Hwang S."/>
            <person name="Lee B."/>
            <person name="Sathyamoorthy V."/>
            <person name="Carter L."/>
            <person name="Mammel M."/>
            <person name="Jackson S."/>
            <person name="Kothary M."/>
            <person name="Patel I."/>
            <person name="Grim C."/>
            <person name="Gopinath G."/>
            <person name="Gangiredla J."/>
            <person name="Chase H."/>
        </authorList>
    </citation>
    <scope>NUCLEOTIDE SEQUENCE [LARGE SCALE GENOMIC DNA]</scope>
    <source>
        <strain evidence="1">MOD1-Sh41s</strain>
    </source>
</reference>
<evidence type="ECO:0000313" key="1">
    <source>
        <dbReference type="EMBL" id="PUX26509.1"/>
    </source>
</evidence>
<accession>A0A2T7BA61</accession>
<dbReference type="OrthoDB" id="6625042at2"/>
<name>A0A2T7BA61_9ENTR</name>
<dbReference type="RefSeq" id="WP_075197322.1">
    <property type="nucleotide sequence ID" value="NZ_CP187984.1"/>
</dbReference>
<organism evidence="1">
    <name type="scientific">Cronobacter turicensis</name>
    <dbReference type="NCBI Taxonomy" id="413502"/>
    <lineage>
        <taxon>Bacteria</taxon>
        <taxon>Pseudomonadati</taxon>
        <taxon>Pseudomonadota</taxon>
        <taxon>Gammaproteobacteria</taxon>
        <taxon>Enterobacterales</taxon>
        <taxon>Enterobacteriaceae</taxon>
        <taxon>Cronobacter</taxon>
    </lineage>
</organism>
<proteinExistence type="predicted"/>
<protein>
    <recommendedName>
        <fullName evidence="2">Helicase/UvrB N-terminal domain-containing protein</fullName>
    </recommendedName>
</protein>